<feature type="non-terminal residue" evidence="9">
    <location>
        <position position="1"/>
    </location>
</feature>
<gene>
    <name evidence="9" type="ORF">g.6163</name>
</gene>
<feature type="transmembrane region" description="Helical" evidence="7">
    <location>
        <begin position="95"/>
        <end position="120"/>
    </location>
</feature>
<keyword evidence="2" id="KW-0813">Transport</keyword>
<evidence type="ECO:0000256" key="5">
    <source>
        <dbReference type="ARBA" id="ARBA00022989"/>
    </source>
</evidence>
<dbReference type="AlphaFoldDB" id="A0A1D1ZSR2"/>
<comment type="subcellular location">
    <subcellularLocation>
        <location evidence="1">Membrane</location>
    </subcellularLocation>
</comment>
<dbReference type="InterPro" id="IPR013057">
    <property type="entry name" value="AA_transpt_TM"/>
</dbReference>
<keyword evidence="5 7" id="KW-1133">Transmembrane helix</keyword>
<name>A0A1D1ZSR2_AUXPR</name>
<protein>
    <recommendedName>
        <fullName evidence="8">Amino acid transporter transmembrane domain-containing protein</fullName>
    </recommendedName>
</protein>
<dbReference type="GO" id="GO:0016020">
    <property type="term" value="C:membrane"/>
    <property type="evidence" value="ECO:0007669"/>
    <property type="project" value="UniProtKB-SubCell"/>
</dbReference>
<evidence type="ECO:0000256" key="3">
    <source>
        <dbReference type="ARBA" id="ARBA00022692"/>
    </source>
</evidence>
<keyword evidence="6 7" id="KW-0472">Membrane</keyword>
<accession>A0A1D1ZSR2</accession>
<dbReference type="PANTHER" id="PTHR48017">
    <property type="entry name" value="OS05G0424000 PROTEIN-RELATED"/>
    <property type="match status" value="1"/>
</dbReference>
<evidence type="ECO:0000256" key="4">
    <source>
        <dbReference type="ARBA" id="ARBA00022970"/>
    </source>
</evidence>
<proteinExistence type="predicted"/>
<sequence length="214" mass="23053">SLAKGPSKPSRCNVPHVVSASPPFKPYKLSAPVSWQCRSECSADSLMSSFKTLVVDAHPHGIANEKTGTFWTAVMHIFCGIVGAGVLALPHSVAWLGWVGGPFMIIVFWLISCLTSWLLADAYEVNGVENGRYHHAVRNILGQRYGVIVSVFQLANIFLINITFSITGATAMAAMGTLVCGGGACFDSMWKMSCIFGAVEVLLSQVPSLESAWW</sequence>
<evidence type="ECO:0000256" key="7">
    <source>
        <dbReference type="SAM" id="Phobius"/>
    </source>
</evidence>
<evidence type="ECO:0000256" key="1">
    <source>
        <dbReference type="ARBA" id="ARBA00004370"/>
    </source>
</evidence>
<organism evidence="9">
    <name type="scientific">Auxenochlorella protothecoides</name>
    <name type="common">Green microalga</name>
    <name type="synonym">Chlorella protothecoides</name>
    <dbReference type="NCBI Taxonomy" id="3075"/>
    <lineage>
        <taxon>Eukaryota</taxon>
        <taxon>Viridiplantae</taxon>
        <taxon>Chlorophyta</taxon>
        <taxon>core chlorophytes</taxon>
        <taxon>Trebouxiophyceae</taxon>
        <taxon>Chlorellales</taxon>
        <taxon>Chlorellaceae</taxon>
        <taxon>Auxenochlorella</taxon>
    </lineage>
</organism>
<evidence type="ECO:0000256" key="2">
    <source>
        <dbReference type="ARBA" id="ARBA00022448"/>
    </source>
</evidence>
<evidence type="ECO:0000259" key="8">
    <source>
        <dbReference type="Pfam" id="PF01490"/>
    </source>
</evidence>
<evidence type="ECO:0000313" key="9">
    <source>
        <dbReference type="EMBL" id="JAT69984.1"/>
    </source>
</evidence>
<keyword evidence="4" id="KW-0029">Amino-acid transport</keyword>
<feature type="transmembrane region" description="Helical" evidence="7">
    <location>
        <begin position="166"/>
        <end position="186"/>
    </location>
</feature>
<feature type="domain" description="Amino acid transporter transmembrane" evidence="8">
    <location>
        <begin position="67"/>
        <end position="214"/>
    </location>
</feature>
<feature type="transmembrane region" description="Helical" evidence="7">
    <location>
        <begin position="70"/>
        <end position="89"/>
    </location>
</feature>
<dbReference type="GO" id="GO:0006865">
    <property type="term" value="P:amino acid transport"/>
    <property type="evidence" value="ECO:0007669"/>
    <property type="project" value="UniProtKB-KW"/>
</dbReference>
<keyword evidence="3 7" id="KW-0812">Transmembrane</keyword>
<dbReference type="Pfam" id="PF01490">
    <property type="entry name" value="Aa_trans"/>
    <property type="match status" value="1"/>
</dbReference>
<dbReference type="EMBL" id="GDKF01008638">
    <property type="protein sequence ID" value="JAT69984.1"/>
    <property type="molecule type" value="Transcribed_RNA"/>
</dbReference>
<feature type="non-terminal residue" evidence="9">
    <location>
        <position position="214"/>
    </location>
</feature>
<evidence type="ECO:0000256" key="6">
    <source>
        <dbReference type="ARBA" id="ARBA00023136"/>
    </source>
</evidence>
<reference evidence="9" key="1">
    <citation type="submission" date="2015-08" db="EMBL/GenBank/DDBJ databases">
        <authorList>
            <person name="Babu N.S."/>
            <person name="Beckwith C.J."/>
            <person name="Beseler K.G."/>
            <person name="Brison A."/>
            <person name="Carone J.V."/>
            <person name="Caskin T.P."/>
            <person name="Diamond M."/>
            <person name="Durham M.E."/>
            <person name="Foxe J.M."/>
            <person name="Go M."/>
            <person name="Henderson B.A."/>
            <person name="Jones I.B."/>
            <person name="McGettigan J.A."/>
            <person name="Micheletti S.J."/>
            <person name="Nasrallah M.E."/>
            <person name="Ortiz D."/>
            <person name="Piller C.R."/>
            <person name="Privatt S.R."/>
            <person name="Schneider S.L."/>
            <person name="Sharp S."/>
            <person name="Smith T.C."/>
            <person name="Stanton J.D."/>
            <person name="Ullery H.E."/>
            <person name="Wilson R.J."/>
            <person name="Serrano M.G."/>
            <person name="Buck G."/>
            <person name="Lee V."/>
            <person name="Wang Y."/>
            <person name="Carvalho R."/>
            <person name="Voegtly L."/>
            <person name="Shi R."/>
            <person name="Duckworth R."/>
            <person name="Johnson A."/>
            <person name="Loviza R."/>
            <person name="Walstead R."/>
            <person name="Shah Z."/>
            <person name="Kiflezghi M."/>
            <person name="Wade K."/>
            <person name="Ball S.L."/>
            <person name="Bradley K.W."/>
            <person name="Asai D.J."/>
            <person name="Bowman C.A."/>
            <person name="Russell D.A."/>
            <person name="Pope W.H."/>
            <person name="Jacobs-Sera D."/>
            <person name="Hendrix R.W."/>
            <person name="Hatfull G.F."/>
        </authorList>
    </citation>
    <scope>NUCLEOTIDE SEQUENCE</scope>
</reference>